<organism evidence="1 2">
    <name type="scientific">Paenibacillus elgii</name>
    <dbReference type="NCBI Taxonomy" id="189691"/>
    <lineage>
        <taxon>Bacteria</taxon>
        <taxon>Bacillati</taxon>
        <taxon>Bacillota</taxon>
        <taxon>Bacilli</taxon>
        <taxon>Bacillales</taxon>
        <taxon>Paenibacillaceae</taxon>
        <taxon>Paenibacillus</taxon>
    </lineage>
</organism>
<evidence type="ECO:0000313" key="2">
    <source>
        <dbReference type="Proteomes" id="UP000076563"/>
    </source>
</evidence>
<dbReference type="AlphaFoldDB" id="A0A163UP58"/>
<dbReference type="OrthoDB" id="2928548at2"/>
<protein>
    <submittedName>
        <fullName evidence="1">Uncharacterized protein</fullName>
    </submittedName>
</protein>
<reference evidence="2" key="1">
    <citation type="submission" date="2016-01" db="EMBL/GenBank/DDBJ databases">
        <title>Draft genome of Chromobacterium sp. F49.</title>
        <authorList>
            <person name="Hong K.W."/>
        </authorList>
    </citation>
    <scope>NUCLEOTIDE SEQUENCE [LARGE SCALE GENOMIC DNA]</scope>
    <source>
        <strain evidence="2">M63</strain>
    </source>
</reference>
<dbReference type="EMBL" id="LQRA01000088">
    <property type="protein sequence ID" value="KZE73623.1"/>
    <property type="molecule type" value="Genomic_DNA"/>
</dbReference>
<name>A0A163UP58_9BACL</name>
<sequence>MHFSNKKTCVVFNKLFVTNIENSSGIFIGNNTAIGWSSYGKSNRGLGNLSNCTLTHVINVVYDQDVIDTSIEDIRNIVLTEKENAQLCTIDFNSVNANSVNSGSAIDVGENRQLGWRSSRKNNYGTGKAYGSNNIRKIMNSIFDSDFIDTLLHTEDNNIENAGNSERNIYINQKKNTSGSDI</sequence>
<proteinExistence type="predicted"/>
<dbReference type="Proteomes" id="UP000076563">
    <property type="component" value="Unassembled WGS sequence"/>
</dbReference>
<accession>A0A163UP58</accession>
<dbReference type="RefSeq" id="WP_063186419.1">
    <property type="nucleotide sequence ID" value="NZ_LQRA01000088.1"/>
</dbReference>
<keyword evidence="2" id="KW-1185">Reference proteome</keyword>
<evidence type="ECO:0000313" key="1">
    <source>
        <dbReference type="EMBL" id="KZE73623.1"/>
    </source>
</evidence>
<gene>
    <name evidence="1" type="ORF">AV654_03310</name>
</gene>
<comment type="caution">
    <text evidence="1">The sequence shown here is derived from an EMBL/GenBank/DDBJ whole genome shotgun (WGS) entry which is preliminary data.</text>
</comment>